<dbReference type="Pfam" id="PF01381">
    <property type="entry name" value="HTH_3"/>
    <property type="match status" value="1"/>
</dbReference>
<organism evidence="5 6">
    <name type="scientific">Xenorhabdus budapestensis</name>
    <dbReference type="NCBI Taxonomy" id="290110"/>
    <lineage>
        <taxon>Bacteria</taxon>
        <taxon>Pseudomonadati</taxon>
        <taxon>Pseudomonadota</taxon>
        <taxon>Gammaproteobacteria</taxon>
        <taxon>Enterobacterales</taxon>
        <taxon>Morganellaceae</taxon>
        <taxon>Xenorhabdus</taxon>
    </lineage>
</organism>
<accession>A0ABX7VI38</accession>
<dbReference type="InterPro" id="IPR050807">
    <property type="entry name" value="TransReg_Diox_bact_type"/>
</dbReference>
<evidence type="ECO:0000256" key="3">
    <source>
        <dbReference type="ARBA" id="ARBA00023163"/>
    </source>
</evidence>
<dbReference type="PROSITE" id="PS50943">
    <property type="entry name" value="HTH_CROC1"/>
    <property type="match status" value="1"/>
</dbReference>
<dbReference type="InterPro" id="IPR001387">
    <property type="entry name" value="Cro/C1-type_HTH"/>
</dbReference>
<name>A0ABX7VI38_XENBU</name>
<keyword evidence="2" id="KW-0238">DNA-binding</keyword>
<dbReference type="SUPFAM" id="SSF47413">
    <property type="entry name" value="lambda repressor-like DNA-binding domains"/>
    <property type="match status" value="1"/>
</dbReference>
<dbReference type="EMBL" id="CP072455">
    <property type="protein sequence ID" value="QTL40406.1"/>
    <property type="molecule type" value="Genomic_DNA"/>
</dbReference>
<dbReference type="CDD" id="cd00093">
    <property type="entry name" value="HTH_XRE"/>
    <property type="match status" value="1"/>
</dbReference>
<keyword evidence="3" id="KW-0804">Transcription</keyword>
<reference evidence="5 6" key="1">
    <citation type="submission" date="2021-03" db="EMBL/GenBank/DDBJ databases">
        <title>Complete Genome Sequence Data of Xenorhabdus budapestensis strain C72, a Candidate Biological Control Agent, from China.</title>
        <authorList>
            <person name="LI B."/>
            <person name="WANG S."/>
            <person name="QIU D."/>
        </authorList>
    </citation>
    <scope>NUCLEOTIDE SEQUENCE [LARGE SCALE GENOMIC DNA]</scope>
    <source>
        <strain evidence="5 6">C-7-2</strain>
    </source>
</reference>
<dbReference type="SMART" id="SM00530">
    <property type="entry name" value="HTH_XRE"/>
    <property type="match status" value="1"/>
</dbReference>
<proteinExistence type="predicted"/>
<dbReference type="InterPro" id="IPR010982">
    <property type="entry name" value="Lambda_DNA-bd_dom_sf"/>
</dbReference>
<evidence type="ECO:0000256" key="2">
    <source>
        <dbReference type="ARBA" id="ARBA00023125"/>
    </source>
</evidence>
<keyword evidence="1" id="KW-0805">Transcription regulation</keyword>
<dbReference type="PANTHER" id="PTHR46797">
    <property type="entry name" value="HTH-TYPE TRANSCRIPTIONAL REGULATOR"/>
    <property type="match status" value="1"/>
</dbReference>
<dbReference type="RefSeq" id="WP_099135640.1">
    <property type="nucleotide sequence ID" value="NZ_CAWNNJ010000130.1"/>
</dbReference>
<gene>
    <name evidence="5" type="ORF">HGO23_03115</name>
</gene>
<keyword evidence="6" id="KW-1185">Reference proteome</keyword>
<dbReference type="PANTHER" id="PTHR46797:SF23">
    <property type="entry name" value="HTH-TYPE TRANSCRIPTIONAL REGULATOR SUTR"/>
    <property type="match status" value="1"/>
</dbReference>
<dbReference type="Gene3D" id="1.10.260.40">
    <property type="entry name" value="lambda repressor-like DNA-binding domains"/>
    <property type="match status" value="1"/>
</dbReference>
<evidence type="ECO:0000256" key="1">
    <source>
        <dbReference type="ARBA" id="ARBA00023015"/>
    </source>
</evidence>
<evidence type="ECO:0000313" key="5">
    <source>
        <dbReference type="EMBL" id="QTL40406.1"/>
    </source>
</evidence>
<evidence type="ECO:0000313" key="6">
    <source>
        <dbReference type="Proteomes" id="UP000665047"/>
    </source>
</evidence>
<dbReference type="Proteomes" id="UP000665047">
    <property type="component" value="Chromosome"/>
</dbReference>
<protein>
    <submittedName>
        <fullName evidence="5">Helix-turn-helix transcriptional regulator</fullName>
    </submittedName>
</protein>
<feature type="domain" description="HTH cro/C1-type" evidence="4">
    <location>
        <begin position="15"/>
        <end position="69"/>
    </location>
</feature>
<sequence length="79" mass="8876">MKTSNNIKSVFGQRIRYLRKEAGMSQEAFADKCGLDRTYVSGIERGVRNPTLEIIYVIANGLQIELNELFSFEASVSSN</sequence>
<evidence type="ECO:0000259" key="4">
    <source>
        <dbReference type="PROSITE" id="PS50943"/>
    </source>
</evidence>